<dbReference type="AlphaFoldDB" id="A0A093S9A0"/>
<evidence type="ECO:0000313" key="2">
    <source>
        <dbReference type="Proteomes" id="UP000032874"/>
    </source>
</evidence>
<reference evidence="1 2" key="1">
    <citation type="submission" date="2014-08" db="EMBL/GenBank/DDBJ databases">
        <title>Genome sequences of NCPPB Pectobacterium isolates.</title>
        <authorList>
            <person name="Glover R.H."/>
            <person name="Sapp M."/>
            <person name="Elphinstone J."/>
        </authorList>
    </citation>
    <scope>NUCLEOTIDE SEQUENCE [LARGE SCALE GENOMIC DNA]</scope>
    <source>
        <strain evidence="1 2">NCPPB 2795</strain>
    </source>
</reference>
<organism evidence="1 2">
    <name type="scientific">Pectobacterium betavasculorum</name>
    <dbReference type="NCBI Taxonomy" id="55207"/>
    <lineage>
        <taxon>Bacteria</taxon>
        <taxon>Pseudomonadati</taxon>
        <taxon>Pseudomonadota</taxon>
        <taxon>Gammaproteobacteria</taxon>
        <taxon>Enterobacterales</taxon>
        <taxon>Pectobacteriaceae</taxon>
        <taxon>Pectobacterium</taxon>
    </lineage>
</organism>
<evidence type="ECO:0000313" key="1">
    <source>
        <dbReference type="EMBL" id="KFX06706.1"/>
    </source>
</evidence>
<protein>
    <submittedName>
        <fullName evidence="1">Uncharacterized protein</fullName>
    </submittedName>
</protein>
<dbReference type="Proteomes" id="UP000032874">
    <property type="component" value="Unassembled WGS sequence"/>
</dbReference>
<dbReference type="eggNOG" id="ENOG5031H6M">
    <property type="taxonomic scope" value="Bacteria"/>
</dbReference>
<proteinExistence type="predicted"/>
<gene>
    <name evidence="1" type="ORF">KP22_01015</name>
</gene>
<dbReference type="RefSeq" id="WP_039321838.1">
    <property type="nucleotide sequence ID" value="NZ_JQHM01000001.1"/>
</dbReference>
<accession>A0A093S9A0</accession>
<name>A0A093S9A0_9GAMM</name>
<sequence length="210" mass="23011">MKVLSTSSVMHDFSHVVVPLQNDASRTWRSAIRVQLGKLLLSVVLLFCFLTPTYAADAASFKISAQTFADRMNANLMKLNIPLKLIINVEKGTSVDDFQHIFNEHVGLIGSIESKNQQLNEIVLLSAASESLEATTQNLQIVTAAFSALLGANTLSGEDNVESREMTEMMFGLLQDSRTSGKGVQQRGNIRFTATTNEDTDIIFTAEPTL</sequence>
<comment type="caution">
    <text evidence="1">The sequence shown here is derived from an EMBL/GenBank/DDBJ whole genome shotgun (WGS) entry which is preliminary data.</text>
</comment>
<dbReference type="EMBL" id="JQHM01000001">
    <property type="protein sequence ID" value="KFX06706.1"/>
    <property type="molecule type" value="Genomic_DNA"/>
</dbReference>